<reference evidence="4" key="1">
    <citation type="journal article" date="2014" name="Int. J. Syst. Evol. Microbiol.">
        <title>Complete genome sequence of Corynebacterium casei LMG S-19264T (=DSM 44701T), isolated from a smear-ripened cheese.</title>
        <authorList>
            <consortium name="US DOE Joint Genome Institute (JGI-PGF)"/>
            <person name="Walter F."/>
            <person name="Albersmeier A."/>
            <person name="Kalinowski J."/>
            <person name="Ruckert C."/>
        </authorList>
    </citation>
    <scope>NUCLEOTIDE SEQUENCE</scope>
    <source>
        <strain evidence="4">JCM 19831</strain>
    </source>
</reference>
<evidence type="ECO:0000313" key="5">
    <source>
        <dbReference type="Proteomes" id="UP000642070"/>
    </source>
</evidence>
<evidence type="ECO:0000256" key="1">
    <source>
        <dbReference type="ARBA" id="ARBA00022741"/>
    </source>
</evidence>
<dbReference type="RefSeq" id="WP_190250348.1">
    <property type="nucleotide sequence ID" value="NZ_BMPI01000012.1"/>
</dbReference>
<dbReference type="Gene3D" id="3.40.50.300">
    <property type="entry name" value="P-loop containing nucleotide triphosphate hydrolases"/>
    <property type="match status" value="1"/>
</dbReference>
<dbReference type="Proteomes" id="UP000642070">
    <property type="component" value="Unassembled WGS sequence"/>
</dbReference>
<dbReference type="InterPro" id="IPR000792">
    <property type="entry name" value="Tscrpt_reg_LuxR_C"/>
</dbReference>
<dbReference type="GO" id="GO:0005737">
    <property type="term" value="C:cytoplasm"/>
    <property type="evidence" value="ECO:0007669"/>
    <property type="project" value="TreeGrafter"/>
</dbReference>
<dbReference type="EMBL" id="BMPI01000012">
    <property type="protein sequence ID" value="GGM26227.1"/>
    <property type="molecule type" value="Genomic_DNA"/>
</dbReference>
<keyword evidence="2" id="KW-0067">ATP-binding</keyword>
<dbReference type="SMART" id="SM00421">
    <property type="entry name" value="HTH_LUXR"/>
    <property type="match status" value="1"/>
</dbReference>
<dbReference type="SUPFAM" id="SSF48452">
    <property type="entry name" value="TPR-like"/>
    <property type="match status" value="1"/>
</dbReference>
<dbReference type="PROSITE" id="PS00622">
    <property type="entry name" value="HTH_LUXR_1"/>
    <property type="match status" value="1"/>
</dbReference>
<dbReference type="InterPro" id="IPR011990">
    <property type="entry name" value="TPR-like_helical_dom_sf"/>
</dbReference>
<dbReference type="InterPro" id="IPR027417">
    <property type="entry name" value="P-loop_NTPase"/>
</dbReference>
<dbReference type="AlphaFoldDB" id="A0A917TKU6"/>
<accession>A0A917TKU6</accession>
<dbReference type="Pfam" id="PF13191">
    <property type="entry name" value="AAA_16"/>
    <property type="match status" value="1"/>
</dbReference>
<dbReference type="Pfam" id="PF00196">
    <property type="entry name" value="GerE"/>
    <property type="match status" value="1"/>
</dbReference>
<dbReference type="PANTHER" id="PTHR16305:SF35">
    <property type="entry name" value="TRANSCRIPTIONAL ACTIVATOR DOMAIN"/>
    <property type="match status" value="1"/>
</dbReference>
<dbReference type="InterPro" id="IPR041664">
    <property type="entry name" value="AAA_16"/>
</dbReference>
<proteinExistence type="predicted"/>
<name>A0A917TKU6_9ACTN</name>
<comment type="caution">
    <text evidence="4">The sequence shown here is derived from an EMBL/GenBank/DDBJ whole genome shotgun (WGS) entry which is preliminary data.</text>
</comment>
<keyword evidence="1" id="KW-0547">Nucleotide-binding</keyword>
<dbReference type="Gene3D" id="1.25.40.10">
    <property type="entry name" value="Tetratricopeptide repeat domain"/>
    <property type="match status" value="1"/>
</dbReference>
<dbReference type="GO" id="GO:0005524">
    <property type="term" value="F:ATP binding"/>
    <property type="evidence" value="ECO:0007669"/>
    <property type="project" value="UniProtKB-KW"/>
</dbReference>
<dbReference type="SUPFAM" id="SSF46894">
    <property type="entry name" value="C-terminal effector domain of the bipartite response regulators"/>
    <property type="match status" value="1"/>
</dbReference>
<dbReference type="GO" id="GO:0004016">
    <property type="term" value="F:adenylate cyclase activity"/>
    <property type="evidence" value="ECO:0007669"/>
    <property type="project" value="TreeGrafter"/>
</dbReference>
<protein>
    <submittedName>
        <fullName evidence="4">LuxR family transcriptional regulator</fullName>
    </submittedName>
</protein>
<organism evidence="4 5">
    <name type="scientific">Dactylosporangium sucinum</name>
    <dbReference type="NCBI Taxonomy" id="1424081"/>
    <lineage>
        <taxon>Bacteria</taxon>
        <taxon>Bacillati</taxon>
        <taxon>Actinomycetota</taxon>
        <taxon>Actinomycetes</taxon>
        <taxon>Micromonosporales</taxon>
        <taxon>Micromonosporaceae</taxon>
        <taxon>Dactylosporangium</taxon>
    </lineage>
</organism>
<reference evidence="4" key="2">
    <citation type="submission" date="2020-09" db="EMBL/GenBank/DDBJ databases">
        <authorList>
            <person name="Sun Q."/>
            <person name="Ohkuma M."/>
        </authorList>
    </citation>
    <scope>NUCLEOTIDE SEQUENCE</scope>
    <source>
        <strain evidence="4">JCM 19831</strain>
    </source>
</reference>
<sequence length="868" mass="93341">MATELWERAGALDTLDRQAHDAVHSGRIVLVAGEAGIGKSALVLEFARRCGPPARMLWGACDPLVTPRALGPLHDIARQTGGQLAERLRTGTSADDVFAAVLTELSGPQHRRRLTVFVLEDVHWADEATLDLLLFLGRRLDRLPVLLIVTFRDDEIGAVHPLRRALSALPQASVRRVALAPLSADCVAEKARAAGRDPALVGRLTGGNPLLLTELLASDRGGIPDSAKDLILYRLAGLSEGARRLAYLIAVIPTRAERAVFAKRVALVNECVAAGVLVSDGGDVAYRHELLRTAVEDSLVAAHREELHRHALELLSDSPGVDPGRLVHHARLAHDAEAVLRYGRIAAEEAARQGAHREAADHYRAAAFHAHRLPARDRAALLEAYATEAYRVGRMEEGLRARQTALALRRELGEPLRVGENQRWISRMAWFAGDAGQARKSAADAVQTLLALPEGPELAMAISNQSQLHMLAYELDEAIELGTLARSVADRVGDRPTAVHAMVNVGTAELAMGLPGAAKRLLQVHETATELGFLDEAARALTNLAGVTSGELAEYAEAEPIADQALTFALEHETDAIYGLVLGYRATIRFGTGDWPGALSDADESLARSAGGVNAVLPLVVRGRIQAARGHRAALSTLDDARRHASAVGDLQSIVPVAVARSEFFRWNGDLARARGEAEHGLRRLLQVRHRFHLEELAYHLCQAGGQPPPGLNPANPYARLIAGDWAGAANEWHRRGNLYGRVEAMACGDEAAAVEALLLLDEIGATAAASHLRGRMRRRGFAKVPRGPRRATAAHPDGLTPRQADVLELLALGLTNAEIADRLTLSHKTVDHHVSAILAKLAVSSRSQAAARHWQTRRSGGPIIPTG</sequence>
<dbReference type="PROSITE" id="PS50043">
    <property type="entry name" value="HTH_LUXR_2"/>
    <property type="match status" value="1"/>
</dbReference>
<dbReference type="GO" id="GO:0006355">
    <property type="term" value="P:regulation of DNA-templated transcription"/>
    <property type="evidence" value="ECO:0007669"/>
    <property type="project" value="InterPro"/>
</dbReference>
<feature type="domain" description="HTH luxR-type" evidence="3">
    <location>
        <begin position="793"/>
        <end position="858"/>
    </location>
</feature>
<dbReference type="SUPFAM" id="SSF52540">
    <property type="entry name" value="P-loop containing nucleoside triphosphate hydrolases"/>
    <property type="match status" value="1"/>
</dbReference>
<dbReference type="InterPro" id="IPR036388">
    <property type="entry name" value="WH-like_DNA-bd_sf"/>
</dbReference>
<dbReference type="PANTHER" id="PTHR16305">
    <property type="entry name" value="TESTICULAR SOLUBLE ADENYLYL CYCLASE"/>
    <property type="match status" value="1"/>
</dbReference>
<dbReference type="PRINTS" id="PR00038">
    <property type="entry name" value="HTHLUXR"/>
</dbReference>
<dbReference type="InterPro" id="IPR016032">
    <property type="entry name" value="Sig_transdc_resp-reg_C-effctor"/>
</dbReference>
<evidence type="ECO:0000259" key="3">
    <source>
        <dbReference type="PROSITE" id="PS50043"/>
    </source>
</evidence>
<dbReference type="CDD" id="cd06170">
    <property type="entry name" value="LuxR_C_like"/>
    <property type="match status" value="1"/>
</dbReference>
<dbReference type="Gene3D" id="1.10.10.10">
    <property type="entry name" value="Winged helix-like DNA-binding domain superfamily/Winged helix DNA-binding domain"/>
    <property type="match status" value="1"/>
</dbReference>
<gene>
    <name evidence="4" type="ORF">GCM10007977_029240</name>
</gene>
<evidence type="ECO:0000256" key="2">
    <source>
        <dbReference type="ARBA" id="ARBA00022840"/>
    </source>
</evidence>
<keyword evidence="5" id="KW-1185">Reference proteome</keyword>
<dbReference type="GO" id="GO:0003677">
    <property type="term" value="F:DNA binding"/>
    <property type="evidence" value="ECO:0007669"/>
    <property type="project" value="InterPro"/>
</dbReference>
<evidence type="ECO:0000313" key="4">
    <source>
        <dbReference type="EMBL" id="GGM26227.1"/>
    </source>
</evidence>